<keyword evidence="2" id="KW-1185">Reference proteome</keyword>
<gene>
    <name evidence="1" type="ORF">COO92_09745</name>
</gene>
<dbReference type="AlphaFoldDB" id="A0A2N3L8F0"/>
<accession>A0A2N3L8F0</accession>
<evidence type="ECO:0000313" key="1">
    <source>
        <dbReference type="EMBL" id="PKR59101.1"/>
    </source>
</evidence>
<comment type="caution">
    <text evidence="1">The sequence shown here is derived from an EMBL/GenBank/DDBJ whole genome shotgun (WGS) entry which is preliminary data.</text>
</comment>
<dbReference type="Proteomes" id="UP000233332">
    <property type="component" value="Unassembled WGS sequence"/>
</dbReference>
<organism evidence="1 2">
    <name type="scientific">Thalassospira lohafexi</name>
    <dbReference type="NCBI Taxonomy" id="744227"/>
    <lineage>
        <taxon>Bacteria</taxon>
        <taxon>Pseudomonadati</taxon>
        <taxon>Pseudomonadota</taxon>
        <taxon>Alphaproteobacteria</taxon>
        <taxon>Rhodospirillales</taxon>
        <taxon>Thalassospiraceae</taxon>
        <taxon>Thalassospira</taxon>
    </lineage>
</organism>
<proteinExistence type="predicted"/>
<reference evidence="1 2" key="1">
    <citation type="submission" date="2017-09" db="EMBL/GenBank/DDBJ databases">
        <title>Biodiversity and function of Thalassospira species in the particle-attached aromatic-hydrocarbon-degrading consortia from the surface seawater of the China South Sea.</title>
        <authorList>
            <person name="Dong C."/>
            <person name="Lai Q."/>
            <person name="Shao Z."/>
        </authorList>
    </citation>
    <scope>NUCLEOTIDE SEQUENCE [LARGE SCALE GENOMIC DNA]</scope>
    <source>
        <strain evidence="1 2">139Z-12</strain>
    </source>
</reference>
<name>A0A2N3L8F0_9PROT</name>
<dbReference type="EMBL" id="NXGX01000003">
    <property type="protein sequence ID" value="PKR59101.1"/>
    <property type="molecule type" value="Genomic_DNA"/>
</dbReference>
<sequence>MMFGRDGIAKHWWAFATQRFYLQAKTPINPLVIDPGNCLFNFLTALRITYGGFSCKCHIV</sequence>
<evidence type="ECO:0000313" key="2">
    <source>
        <dbReference type="Proteomes" id="UP000233332"/>
    </source>
</evidence>
<protein>
    <submittedName>
        <fullName evidence="1">Uncharacterized protein</fullName>
    </submittedName>
</protein>